<accession>A0ABV9RYX1</accession>
<evidence type="ECO:0000313" key="3">
    <source>
        <dbReference type="EMBL" id="MFC4852579.1"/>
    </source>
</evidence>
<sequence>MDVPVRWLVDRHELGLAVLAGKEALDRRISWAHSIDLADPVPWLDGGELLLTTGLRLPRAAADRRAHVERLVTAGVAALGFGVGLSFERVPAVLVDTADRLGLPLLEVPLPTPFVAITKAVSARLAELEYEDTARAARGQLAMTRAALRGGPAAVVRELAAVTGGGAALFGPRGTEPVAAHGLRPDHDTRIAEVLAAPPADGTASVGPDGSVAGQVVRVGRRVHGRLVLVTDAATTAADRLLLGHAVSLIALDRERPRDELNRLGGTLAGLLFDGVVGAGAAGLSTSDELAVLAVRDAPPVAVFEAAERALSGFPLLATERAGCAVVVVPAGVEVRTPGHAGRSAVCAPAGLPSALRQAVTAADVARARDVPLVRFDALAGHVLSAAPATRAVLAGVAATRLRPLDGTGLSGTLLAFLEHNGHTEAASAALGVHRHTLRGRMDRIRALLGVDLDDAHVRAELLLALTSV</sequence>
<feature type="domain" description="Purine catabolism PurC-like" evidence="1">
    <location>
        <begin position="9"/>
        <end position="124"/>
    </location>
</feature>
<dbReference type="Pfam" id="PF13556">
    <property type="entry name" value="HTH_30"/>
    <property type="match status" value="1"/>
</dbReference>
<organism evidence="3 4">
    <name type="scientific">Actinophytocola glycyrrhizae</name>
    <dbReference type="NCBI Taxonomy" id="2044873"/>
    <lineage>
        <taxon>Bacteria</taxon>
        <taxon>Bacillati</taxon>
        <taxon>Actinomycetota</taxon>
        <taxon>Actinomycetes</taxon>
        <taxon>Pseudonocardiales</taxon>
        <taxon>Pseudonocardiaceae</taxon>
    </lineage>
</organism>
<dbReference type="InterPro" id="IPR012914">
    <property type="entry name" value="PucR_dom"/>
</dbReference>
<evidence type="ECO:0000259" key="2">
    <source>
        <dbReference type="Pfam" id="PF13556"/>
    </source>
</evidence>
<keyword evidence="4" id="KW-1185">Reference proteome</keyword>
<reference evidence="4" key="1">
    <citation type="journal article" date="2019" name="Int. J. Syst. Evol. Microbiol.">
        <title>The Global Catalogue of Microorganisms (GCM) 10K type strain sequencing project: providing services to taxonomists for standard genome sequencing and annotation.</title>
        <authorList>
            <consortium name="The Broad Institute Genomics Platform"/>
            <consortium name="The Broad Institute Genome Sequencing Center for Infectious Disease"/>
            <person name="Wu L."/>
            <person name="Ma J."/>
        </authorList>
    </citation>
    <scope>NUCLEOTIDE SEQUENCE [LARGE SCALE GENOMIC DNA]</scope>
    <source>
        <strain evidence="4">ZS-22-S1</strain>
    </source>
</reference>
<evidence type="ECO:0000313" key="4">
    <source>
        <dbReference type="Proteomes" id="UP001595859"/>
    </source>
</evidence>
<feature type="domain" description="PucR C-terminal helix-turn-helix" evidence="2">
    <location>
        <begin position="412"/>
        <end position="466"/>
    </location>
</feature>
<dbReference type="PANTHER" id="PTHR33744:SF1">
    <property type="entry name" value="DNA-BINDING TRANSCRIPTIONAL ACTIVATOR ADER"/>
    <property type="match status" value="1"/>
</dbReference>
<dbReference type="InterPro" id="IPR051448">
    <property type="entry name" value="CdaR-like_regulators"/>
</dbReference>
<protein>
    <submittedName>
        <fullName evidence="3">PucR family transcriptional regulator</fullName>
    </submittedName>
</protein>
<dbReference type="InterPro" id="IPR042070">
    <property type="entry name" value="PucR_C-HTH_sf"/>
</dbReference>
<dbReference type="RefSeq" id="WP_378055020.1">
    <property type="nucleotide sequence ID" value="NZ_JBHSIS010000002.1"/>
</dbReference>
<dbReference type="Gene3D" id="1.10.10.2840">
    <property type="entry name" value="PucR C-terminal helix-turn-helix domain"/>
    <property type="match status" value="1"/>
</dbReference>
<dbReference type="InterPro" id="IPR025736">
    <property type="entry name" value="PucR_C-HTH_dom"/>
</dbReference>
<dbReference type="EMBL" id="JBHSIS010000002">
    <property type="protein sequence ID" value="MFC4852579.1"/>
    <property type="molecule type" value="Genomic_DNA"/>
</dbReference>
<dbReference type="Proteomes" id="UP001595859">
    <property type="component" value="Unassembled WGS sequence"/>
</dbReference>
<dbReference type="Pfam" id="PF07905">
    <property type="entry name" value="PucR"/>
    <property type="match status" value="1"/>
</dbReference>
<proteinExistence type="predicted"/>
<dbReference type="PANTHER" id="PTHR33744">
    <property type="entry name" value="CARBOHYDRATE DIACID REGULATOR"/>
    <property type="match status" value="1"/>
</dbReference>
<comment type="caution">
    <text evidence="3">The sequence shown here is derived from an EMBL/GenBank/DDBJ whole genome shotgun (WGS) entry which is preliminary data.</text>
</comment>
<gene>
    <name evidence="3" type="ORF">ACFPCV_03615</name>
</gene>
<evidence type="ECO:0000259" key="1">
    <source>
        <dbReference type="Pfam" id="PF07905"/>
    </source>
</evidence>
<name>A0ABV9RYX1_9PSEU</name>